<reference evidence="2" key="1">
    <citation type="submission" date="2023-08" db="EMBL/GenBank/DDBJ databases">
        <title>A de novo genome assembly of Solanum verrucosum Schlechtendal, a Mexican diploid species geographically isolated from the other diploid A-genome species in potato relatives.</title>
        <authorList>
            <person name="Hosaka K."/>
        </authorList>
    </citation>
    <scope>NUCLEOTIDE SEQUENCE</scope>
    <source>
        <tissue evidence="2">Young leaves</tissue>
    </source>
</reference>
<feature type="compositionally biased region" description="Pro residues" evidence="1">
    <location>
        <begin position="63"/>
        <end position="74"/>
    </location>
</feature>
<feature type="region of interest" description="Disordered" evidence="1">
    <location>
        <begin position="59"/>
        <end position="112"/>
    </location>
</feature>
<evidence type="ECO:0000256" key="1">
    <source>
        <dbReference type="SAM" id="MobiDB-lite"/>
    </source>
</evidence>
<dbReference type="AlphaFoldDB" id="A0AAF0UB86"/>
<feature type="compositionally biased region" description="Polar residues" evidence="1">
    <location>
        <begin position="101"/>
        <end position="111"/>
    </location>
</feature>
<organism evidence="2 3">
    <name type="scientific">Solanum verrucosum</name>
    <dbReference type="NCBI Taxonomy" id="315347"/>
    <lineage>
        <taxon>Eukaryota</taxon>
        <taxon>Viridiplantae</taxon>
        <taxon>Streptophyta</taxon>
        <taxon>Embryophyta</taxon>
        <taxon>Tracheophyta</taxon>
        <taxon>Spermatophyta</taxon>
        <taxon>Magnoliopsida</taxon>
        <taxon>eudicotyledons</taxon>
        <taxon>Gunneridae</taxon>
        <taxon>Pentapetalae</taxon>
        <taxon>asterids</taxon>
        <taxon>lamiids</taxon>
        <taxon>Solanales</taxon>
        <taxon>Solanaceae</taxon>
        <taxon>Solanoideae</taxon>
        <taxon>Solaneae</taxon>
        <taxon>Solanum</taxon>
    </lineage>
</organism>
<accession>A0AAF0UB86</accession>
<evidence type="ECO:0000313" key="2">
    <source>
        <dbReference type="EMBL" id="WMV42803.1"/>
    </source>
</evidence>
<sequence>MTKKNIVMENFRNSIADVCRTLTVTDRRCSIIGEFHSGSANDIFFVYGSTGELRARHLQTTPFPSPTRPKPPLSQSPQPHKPATKAPSSHPKPRPRPSLFNKLQQPSRCQIPSTSPFTFSSFYRYFGSKSVSSDEKMSSHQCELQAPRTTRHNQQNANLRSSGKQVILYVLFLL</sequence>
<evidence type="ECO:0000313" key="3">
    <source>
        <dbReference type="Proteomes" id="UP001234989"/>
    </source>
</evidence>
<dbReference type="EMBL" id="CP133619">
    <property type="protein sequence ID" value="WMV42803.1"/>
    <property type="molecule type" value="Genomic_DNA"/>
</dbReference>
<keyword evidence="3" id="KW-1185">Reference proteome</keyword>
<gene>
    <name evidence="2" type="ORF">MTR67_036188</name>
</gene>
<proteinExistence type="predicted"/>
<dbReference type="Proteomes" id="UP001234989">
    <property type="component" value="Chromosome 8"/>
</dbReference>
<protein>
    <submittedName>
        <fullName evidence="2">Uncharacterized protein</fullName>
    </submittedName>
</protein>
<name>A0AAF0UB86_SOLVR</name>